<reference evidence="1" key="1">
    <citation type="journal article" date="2023" name="BMC Genomics">
        <title>Chromosome-level genome assemblies of Cutaneotrichosporon spp. (Trichosporonales, Basidiomycota) reveal imbalanced evolution between nucleotide sequences and chromosome synteny.</title>
        <authorList>
            <person name="Kobayashi Y."/>
            <person name="Kayamori A."/>
            <person name="Aoki K."/>
            <person name="Shiwa Y."/>
            <person name="Matsutani M."/>
            <person name="Fujita N."/>
            <person name="Sugita T."/>
            <person name="Iwasaki W."/>
            <person name="Tanaka N."/>
            <person name="Takashima M."/>
        </authorList>
    </citation>
    <scope>NUCLEOTIDE SEQUENCE</scope>
    <source>
        <strain evidence="1">HIS019</strain>
    </source>
</reference>
<keyword evidence="2" id="KW-1185">Reference proteome</keyword>
<dbReference type="InterPro" id="IPR023375">
    <property type="entry name" value="ADC_dom_sf"/>
</dbReference>
<evidence type="ECO:0000313" key="2">
    <source>
        <dbReference type="Proteomes" id="UP001233271"/>
    </source>
</evidence>
<dbReference type="Proteomes" id="UP001233271">
    <property type="component" value="Chromosome 6"/>
</dbReference>
<name>A0AA48L8Z7_9TREE</name>
<dbReference type="PANTHER" id="PTHR40518">
    <property type="entry name" value="ACETOACETATE DECARBOXYLASE"/>
    <property type="match status" value="1"/>
</dbReference>
<gene>
    <name evidence="1" type="ORF">CcaverHIS019_0606410</name>
</gene>
<dbReference type="AlphaFoldDB" id="A0AA48L8Z7"/>
<dbReference type="RefSeq" id="XP_060459447.1">
    <property type="nucleotide sequence ID" value="XM_060603120.1"/>
</dbReference>
<sequence>MEQNAAITLAPAPWRCRASVYTAFFWVSRSQTTSPGFKEAAYAPLERSSPFADAMPEGGLASIMIIRYHQTPVGTYDEMILLPGKFGYEVDVNGKRTKKSKLRITRIYVSQRNTTWNGRTNWNIPKHLARFDFTENADGSADCKVYPLAEPSLTPVFQARFVPNHYLPTFPLSTRVSTMVMDMEATQPPIPAGASESTPEMLAAAREQGGDDTSELVGTDKWCSFTPYQYSPGCRAGWMDMQQADGGNFIPGASRWAMAVHMPQTELKLGEAVWWDAPQSML</sequence>
<dbReference type="EMBL" id="AP028217">
    <property type="protein sequence ID" value="BEI94182.1"/>
    <property type="molecule type" value="Genomic_DNA"/>
</dbReference>
<dbReference type="Gene3D" id="2.40.400.10">
    <property type="entry name" value="Acetoacetate decarboxylase-like"/>
    <property type="match status" value="1"/>
</dbReference>
<dbReference type="GeneID" id="85498052"/>
<proteinExistence type="predicted"/>
<dbReference type="PANTHER" id="PTHR40518:SF1">
    <property type="entry name" value="ACETOACETATE DECARBOXYLASE"/>
    <property type="match status" value="1"/>
</dbReference>
<dbReference type="KEGG" id="ccac:CcaHIS019_0606410"/>
<organism evidence="1 2">
    <name type="scientific">Cutaneotrichosporon cavernicola</name>
    <dbReference type="NCBI Taxonomy" id="279322"/>
    <lineage>
        <taxon>Eukaryota</taxon>
        <taxon>Fungi</taxon>
        <taxon>Dikarya</taxon>
        <taxon>Basidiomycota</taxon>
        <taxon>Agaricomycotina</taxon>
        <taxon>Tremellomycetes</taxon>
        <taxon>Trichosporonales</taxon>
        <taxon>Trichosporonaceae</taxon>
        <taxon>Cutaneotrichosporon</taxon>
    </lineage>
</organism>
<evidence type="ECO:0000313" key="1">
    <source>
        <dbReference type="EMBL" id="BEI94182.1"/>
    </source>
</evidence>
<dbReference type="SUPFAM" id="SSF160104">
    <property type="entry name" value="Acetoacetate decarboxylase-like"/>
    <property type="match status" value="1"/>
</dbReference>
<accession>A0AA48L8Z7</accession>
<protein>
    <submittedName>
        <fullName evidence="1">Uncharacterized protein</fullName>
    </submittedName>
</protein>